<feature type="signal peptide" evidence="6">
    <location>
        <begin position="1"/>
        <end position="29"/>
    </location>
</feature>
<dbReference type="PANTHER" id="PTHR16932:SF18">
    <property type="entry name" value="INTERFERON, ALPHA-INDUCIBLE PROTEIN 27-LIKE 2"/>
    <property type="match status" value="1"/>
</dbReference>
<dbReference type="EMBL" id="ML210288">
    <property type="protein sequence ID" value="TFK20787.1"/>
    <property type="molecule type" value="Genomic_DNA"/>
</dbReference>
<proteinExistence type="inferred from homology"/>
<evidence type="ECO:0000256" key="4">
    <source>
        <dbReference type="ARBA" id="ARBA00022989"/>
    </source>
</evidence>
<dbReference type="GO" id="GO:0016020">
    <property type="term" value="C:membrane"/>
    <property type="evidence" value="ECO:0007669"/>
    <property type="project" value="UniProtKB-SubCell"/>
</dbReference>
<evidence type="ECO:0000256" key="2">
    <source>
        <dbReference type="ARBA" id="ARBA00007262"/>
    </source>
</evidence>
<keyword evidence="3" id="KW-0812">Transmembrane</keyword>
<evidence type="ECO:0000256" key="1">
    <source>
        <dbReference type="ARBA" id="ARBA00004141"/>
    </source>
</evidence>
<gene>
    <name evidence="7" type="ORF">FA15DRAFT_673189</name>
</gene>
<keyword evidence="8" id="KW-1185">Reference proteome</keyword>
<keyword evidence="5" id="KW-0472">Membrane</keyword>
<dbReference type="OrthoDB" id="440424at2759"/>
<keyword evidence="4" id="KW-1133">Transmembrane helix</keyword>
<dbReference type="InterPro" id="IPR009311">
    <property type="entry name" value="IFI6/IFI27-like"/>
</dbReference>
<comment type="subcellular location">
    <subcellularLocation>
        <location evidence="1">Membrane</location>
        <topology evidence="1">Multi-pass membrane protein</topology>
    </subcellularLocation>
</comment>
<reference evidence="7 8" key="1">
    <citation type="journal article" date="2019" name="Nat. Ecol. Evol.">
        <title>Megaphylogeny resolves global patterns of mushroom evolution.</title>
        <authorList>
            <person name="Varga T."/>
            <person name="Krizsan K."/>
            <person name="Foldi C."/>
            <person name="Dima B."/>
            <person name="Sanchez-Garcia M."/>
            <person name="Sanchez-Ramirez S."/>
            <person name="Szollosi G.J."/>
            <person name="Szarkandi J.G."/>
            <person name="Papp V."/>
            <person name="Albert L."/>
            <person name="Andreopoulos W."/>
            <person name="Angelini C."/>
            <person name="Antonin V."/>
            <person name="Barry K.W."/>
            <person name="Bougher N.L."/>
            <person name="Buchanan P."/>
            <person name="Buyck B."/>
            <person name="Bense V."/>
            <person name="Catcheside P."/>
            <person name="Chovatia M."/>
            <person name="Cooper J."/>
            <person name="Damon W."/>
            <person name="Desjardin D."/>
            <person name="Finy P."/>
            <person name="Geml J."/>
            <person name="Haridas S."/>
            <person name="Hughes K."/>
            <person name="Justo A."/>
            <person name="Karasinski D."/>
            <person name="Kautmanova I."/>
            <person name="Kiss B."/>
            <person name="Kocsube S."/>
            <person name="Kotiranta H."/>
            <person name="LaButti K.M."/>
            <person name="Lechner B.E."/>
            <person name="Liimatainen K."/>
            <person name="Lipzen A."/>
            <person name="Lukacs Z."/>
            <person name="Mihaltcheva S."/>
            <person name="Morgado L.N."/>
            <person name="Niskanen T."/>
            <person name="Noordeloos M.E."/>
            <person name="Ohm R.A."/>
            <person name="Ortiz-Santana B."/>
            <person name="Ovrebo C."/>
            <person name="Racz N."/>
            <person name="Riley R."/>
            <person name="Savchenko A."/>
            <person name="Shiryaev A."/>
            <person name="Soop K."/>
            <person name="Spirin V."/>
            <person name="Szebenyi C."/>
            <person name="Tomsovsky M."/>
            <person name="Tulloss R.E."/>
            <person name="Uehling J."/>
            <person name="Grigoriev I.V."/>
            <person name="Vagvolgyi C."/>
            <person name="Papp T."/>
            <person name="Martin F.M."/>
            <person name="Miettinen O."/>
            <person name="Hibbett D.S."/>
            <person name="Nagy L.G."/>
        </authorList>
    </citation>
    <scope>NUCLEOTIDE SEQUENCE [LARGE SCALE GENOMIC DNA]</scope>
    <source>
        <strain evidence="7 8">CBS 121175</strain>
    </source>
</reference>
<sequence>MNLKVVCNNVLFPVLLLLSLCFCGFVVDATPTLGTTLSSFRQVSWFAAVATPDLDDFWQFIQKELYKANVFTDKLLSDSRKRFTDVAADIDDFKDTMNRLVSLANEIGTEFHDSLETHHLTKEDLHNILSAELGKVVQTLNEEFQEPLPENRDERYQERERRLNRGIDAVEIAFVKMCAAFKMPEAEARAKFSEFQPELYHVLIITGNIIDRHPVIIETILFSAAVLLVPESWILRPILSAFGFGPTGPVKGSVAAWMQRVFWGGYVKRGSWFALLQRAGMKLPGLGKIGTGIGIGIGVGAGWLSCR</sequence>
<feature type="chain" id="PRO_5023075965" evidence="6">
    <location>
        <begin position="30"/>
        <end position="307"/>
    </location>
</feature>
<name>A0A5C3KLE6_COPMA</name>
<keyword evidence="6" id="KW-0732">Signal</keyword>
<dbReference type="Proteomes" id="UP000307440">
    <property type="component" value="Unassembled WGS sequence"/>
</dbReference>
<evidence type="ECO:0000313" key="8">
    <source>
        <dbReference type="Proteomes" id="UP000307440"/>
    </source>
</evidence>
<evidence type="ECO:0000256" key="3">
    <source>
        <dbReference type="ARBA" id="ARBA00022692"/>
    </source>
</evidence>
<protein>
    <submittedName>
        <fullName evidence="7">Uncharacterized protein</fullName>
    </submittedName>
</protein>
<dbReference type="InterPro" id="IPR038213">
    <property type="entry name" value="IFI6/IFI27-like_sf"/>
</dbReference>
<evidence type="ECO:0000256" key="5">
    <source>
        <dbReference type="ARBA" id="ARBA00023136"/>
    </source>
</evidence>
<accession>A0A5C3KLE6</accession>
<organism evidence="7 8">
    <name type="scientific">Coprinopsis marcescibilis</name>
    <name type="common">Agaric fungus</name>
    <name type="synonym">Psathyrella marcescibilis</name>
    <dbReference type="NCBI Taxonomy" id="230819"/>
    <lineage>
        <taxon>Eukaryota</taxon>
        <taxon>Fungi</taxon>
        <taxon>Dikarya</taxon>
        <taxon>Basidiomycota</taxon>
        <taxon>Agaricomycotina</taxon>
        <taxon>Agaricomycetes</taxon>
        <taxon>Agaricomycetidae</taxon>
        <taxon>Agaricales</taxon>
        <taxon>Agaricineae</taxon>
        <taxon>Psathyrellaceae</taxon>
        <taxon>Coprinopsis</taxon>
    </lineage>
</organism>
<dbReference type="Gene3D" id="6.10.110.10">
    <property type="match status" value="1"/>
</dbReference>
<evidence type="ECO:0000313" key="7">
    <source>
        <dbReference type="EMBL" id="TFK20787.1"/>
    </source>
</evidence>
<evidence type="ECO:0000256" key="6">
    <source>
        <dbReference type="SAM" id="SignalP"/>
    </source>
</evidence>
<dbReference type="Pfam" id="PF06140">
    <property type="entry name" value="Ifi-6-16"/>
    <property type="match status" value="1"/>
</dbReference>
<dbReference type="AlphaFoldDB" id="A0A5C3KLE6"/>
<dbReference type="PANTHER" id="PTHR16932">
    <property type="entry name" value="INTERFERON ALPHA-INDUCIBLE PROTEIN 27"/>
    <property type="match status" value="1"/>
</dbReference>
<comment type="similarity">
    <text evidence="2">Belongs to the IFI6/IFI27 family.</text>
</comment>